<dbReference type="InterPro" id="IPR051218">
    <property type="entry name" value="Sec_MonoDiacylglyc_Lipase"/>
</dbReference>
<dbReference type="AlphaFoldDB" id="A0A0F9MJ76"/>
<dbReference type="SUPFAM" id="SSF53474">
    <property type="entry name" value="alpha/beta-Hydrolases"/>
    <property type="match status" value="1"/>
</dbReference>
<feature type="domain" description="Fungal lipase-type" evidence="1">
    <location>
        <begin position="95"/>
        <end position="216"/>
    </location>
</feature>
<evidence type="ECO:0000259" key="1">
    <source>
        <dbReference type="Pfam" id="PF01764"/>
    </source>
</evidence>
<dbReference type="Gene3D" id="3.40.50.1820">
    <property type="entry name" value="alpha/beta hydrolase"/>
    <property type="match status" value="1"/>
</dbReference>
<proteinExistence type="predicted"/>
<accession>A0A0F9MJ76</accession>
<dbReference type="EMBL" id="LAZR01004576">
    <property type="protein sequence ID" value="KKN07395.1"/>
    <property type="molecule type" value="Genomic_DNA"/>
</dbReference>
<comment type="caution">
    <text evidence="2">The sequence shown here is derived from an EMBL/GenBank/DDBJ whole genome shotgun (WGS) entry which is preliminary data.</text>
</comment>
<name>A0A0F9MJ76_9ZZZZ</name>
<reference evidence="2" key="1">
    <citation type="journal article" date="2015" name="Nature">
        <title>Complex archaea that bridge the gap between prokaryotes and eukaryotes.</title>
        <authorList>
            <person name="Spang A."/>
            <person name="Saw J.H."/>
            <person name="Jorgensen S.L."/>
            <person name="Zaremba-Niedzwiedzka K."/>
            <person name="Martijn J."/>
            <person name="Lind A.E."/>
            <person name="van Eijk R."/>
            <person name="Schleper C."/>
            <person name="Guy L."/>
            <person name="Ettema T.J."/>
        </authorList>
    </citation>
    <scope>NUCLEOTIDE SEQUENCE</scope>
</reference>
<dbReference type="CDD" id="cd00519">
    <property type="entry name" value="Lipase_3"/>
    <property type="match status" value="1"/>
</dbReference>
<organism evidence="2">
    <name type="scientific">marine sediment metagenome</name>
    <dbReference type="NCBI Taxonomy" id="412755"/>
    <lineage>
        <taxon>unclassified sequences</taxon>
        <taxon>metagenomes</taxon>
        <taxon>ecological metagenomes</taxon>
    </lineage>
</organism>
<dbReference type="PANTHER" id="PTHR45856:SF24">
    <property type="entry name" value="FUNGAL LIPASE-LIKE DOMAIN-CONTAINING PROTEIN"/>
    <property type="match status" value="1"/>
</dbReference>
<dbReference type="GO" id="GO:0006629">
    <property type="term" value="P:lipid metabolic process"/>
    <property type="evidence" value="ECO:0007669"/>
    <property type="project" value="InterPro"/>
</dbReference>
<sequence>MHKRLPLSRFDIFTSFAPMVDMGFFVEHKEAPFNKKTSKFSAVNAWWLADCSRLAYVRDQKFVRKTLKVAGFTKVKFFDKKGTQCFVASNRSTVIVAFRGTEANKELTDLLADLNAIPVSSDVAGYVHQGFKKALDLIWNDLTKYLDTLTKGKRTVWYTGHSLGAAIATLAAARRTGNGLYTFGSPRVGTKKFVKAMKTPTFRVANTHDIVTRVPPPIGFRHVGELKFIGADGIIRTNPGMWSRFYQRIGGNEWKILLLLFKLIVSKSKMEFILSYLHDHSPYNYSVFMWNNI</sequence>
<gene>
    <name evidence="2" type="ORF">LCGC14_1067650</name>
</gene>
<dbReference type="InterPro" id="IPR029058">
    <property type="entry name" value="AB_hydrolase_fold"/>
</dbReference>
<protein>
    <recommendedName>
        <fullName evidence="1">Fungal lipase-type domain-containing protein</fullName>
    </recommendedName>
</protein>
<dbReference type="Pfam" id="PF01764">
    <property type="entry name" value="Lipase_3"/>
    <property type="match status" value="1"/>
</dbReference>
<evidence type="ECO:0000313" key="2">
    <source>
        <dbReference type="EMBL" id="KKN07395.1"/>
    </source>
</evidence>
<dbReference type="InterPro" id="IPR002921">
    <property type="entry name" value="Fungal_lipase-type"/>
</dbReference>
<dbReference type="PANTHER" id="PTHR45856">
    <property type="entry name" value="ALPHA/BETA-HYDROLASES SUPERFAMILY PROTEIN"/>
    <property type="match status" value="1"/>
</dbReference>